<keyword evidence="2" id="KW-1185">Reference proteome</keyword>
<dbReference type="RefSeq" id="WP_190212698.1">
    <property type="nucleotide sequence ID" value="NZ_BNBO01000026.1"/>
</dbReference>
<dbReference type="GeneID" id="95354903"/>
<dbReference type="Gene3D" id="2.30.29.80">
    <property type="match status" value="1"/>
</dbReference>
<dbReference type="Proteomes" id="UP000617734">
    <property type="component" value="Unassembled WGS sequence"/>
</dbReference>
<gene>
    <name evidence="1" type="ORF">GCM10018781_45160</name>
</gene>
<dbReference type="AlphaFoldDB" id="A0A919G096"/>
<comment type="caution">
    <text evidence="1">The sequence shown here is derived from an EMBL/GenBank/DDBJ whole genome shotgun (WGS) entry which is preliminary data.</text>
</comment>
<dbReference type="SUPFAM" id="SSF160113">
    <property type="entry name" value="YegP-like"/>
    <property type="match status" value="1"/>
</dbReference>
<organism evidence="1 2">
    <name type="scientific">Kitasatospora indigofera</name>
    <dbReference type="NCBI Taxonomy" id="67307"/>
    <lineage>
        <taxon>Bacteria</taxon>
        <taxon>Bacillati</taxon>
        <taxon>Actinomycetota</taxon>
        <taxon>Actinomycetes</taxon>
        <taxon>Kitasatosporales</taxon>
        <taxon>Streptomycetaceae</taxon>
        <taxon>Kitasatospora</taxon>
    </lineage>
</organism>
<reference evidence="1" key="1">
    <citation type="journal article" date="2014" name="Int. J. Syst. Evol. Microbiol.">
        <title>Complete genome sequence of Corynebacterium casei LMG S-19264T (=DSM 44701T), isolated from a smear-ripened cheese.</title>
        <authorList>
            <consortium name="US DOE Joint Genome Institute (JGI-PGF)"/>
            <person name="Walter F."/>
            <person name="Albersmeier A."/>
            <person name="Kalinowski J."/>
            <person name="Ruckert C."/>
        </authorList>
    </citation>
    <scope>NUCLEOTIDE SEQUENCE</scope>
    <source>
        <strain evidence="1">JCM 4646</strain>
    </source>
</reference>
<reference evidence="1" key="2">
    <citation type="submission" date="2020-09" db="EMBL/GenBank/DDBJ databases">
        <authorList>
            <person name="Sun Q."/>
            <person name="Ohkuma M."/>
        </authorList>
    </citation>
    <scope>NUCLEOTIDE SEQUENCE</scope>
    <source>
        <strain evidence="1">JCM 4646</strain>
    </source>
</reference>
<evidence type="ECO:0008006" key="3">
    <source>
        <dbReference type="Google" id="ProtNLM"/>
    </source>
</evidence>
<dbReference type="EMBL" id="BNBO01000026">
    <property type="protein sequence ID" value="GHH75680.1"/>
    <property type="molecule type" value="Genomic_DNA"/>
</dbReference>
<name>A0A919G096_9ACTN</name>
<evidence type="ECO:0000313" key="1">
    <source>
        <dbReference type="EMBL" id="GHH75680.1"/>
    </source>
</evidence>
<dbReference type="InterPro" id="IPR036913">
    <property type="entry name" value="YegP-like_sf"/>
</dbReference>
<evidence type="ECO:0000313" key="2">
    <source>
        <dbReference type="Proteomes" id="UP000617734"/>
    </source>
</evidence>
<sequence length="126" mass="13643">MKHPRFLIVSRPSRPDRSASGAVWRLLGANNRHLGQSEETFRDAAACRAAIEQYQHRLADGRATLCAQGGGGLWLWKLELDGRTVAASARGYRRQRECQYNLARFLAGARAASDAARPGAPLGGAG</sequence>
<proteinExistence type="predicted"/>
<accession>A0A919G096</accession>
<protein>
    <recommendedName>
        <fullName evidence="3">DUF1508 domain-containing protein</fullName>
    </recommendedName>
</protein>